<protein>
    <submittedName>
        <fullName evidence="2">Predicted lactoylglutathione lyase</fullName>
    </submittedName>
</protein>
<keyword evidence="3" id="KW-1185">Reference proteome</keyword>
<dbReference type="Pfam" id="PF00903">
    <property type="entry name" value="Glyoxalase"/>
    <property type="match status" value="1"/>
</dbReference>
<dbReference type="STRING" id="366533.SAMN05444339_108140"/>
<dbReference type="SUPFAM" id="SSF54593">
    <property type="entry name" value="Glyoxalase/Bleomycin resistance protein/Dihydroxybiphenyl dioxygenase"/>
    <property type="match status" value="1"/>
</dbReference>
<dbReference type="InterPro" id="IPR037523">
    <property type="entry name" value="VOC_core"/>
</dbReference>
<proteinExistence type="predicted"/>
<organism evidence="2 3">
    <name type="scientific">Loktanella atrilutea</name>
    <dbReference type="NCBI Taxonomy" id="366533"/>
    <lineage>
        <taxon>Bacteria</taxon>
        <taxon>Pseudomonadati</taxon>
        <taxon>Pseudomonadota</taxon>
        <taxon>Alphaproteobacteria</taxon>
        <taxon>Rhodobacterales</taxon>
        <taxon>Roseobacteraceae</taxon>
        <taxon>Loktanella</taxon>
    </lineage>
</organism>
<dbReference type="PANTHER" id="PTHR35006">
    <property type="entry name" value="GLYOXALASE FAMILY PROTEIN (AFU_ORTHOLOGUE AFUA_5G14830)"/>
    <property type="match status" value="1"/>
</dbReference>
<dbReference type="EMBL" id="FQUE01000008">
    <property type="protein sequence ID" value="SHF59365.1"/>
    <property type="molecule type" value="Genomic_DNA"/>
</dbReference>
<dbReference type="AlphaFoldDB" id="A0A1M5CXF6"/>
<sequence length="136" mass="15000">MAHKLGRLIDHLHLRVADLDKSRAFYRAVLTSLDLADAFHDGDHYFAADELYVDAADGSVSRVHLAFQARTRAQVDAFHTAALRAGGVDNGRPGLRDYHEQYYAAFVFDPDGNNIEAVCDAPTQRSAAVIEVERTG</sequence>
<dbReference type="CDD" id="cd07262">
    <property type="entry name" value="VOC_like"/>
    <property type="match status" value="1"/>
</dbReference>
<evidence type="ECO:0000259" key="1">
    <source>
        <dbReference type="PROSITE" id="PS51819"/>
    </source>
</evidence>
<feature type="domain" description="VOC" evidence="1">
    <location>
        <begin position="8"/>
        <end position="120"/>
    </location>
</feature>
<keyword evidence="2" id="KW-0456">Lyase</keyword>
<name>A0A1M5CXF6_LOKAT</name>
<dbReference type="InterPro" id="IPR029068">
    <property type="entry name" value="Glyas_Bleomycin-R_OHBP_Dase"/>
</dbReference>
<evidence type="ECO:0000313" key="2">
    <source>
        <dbReference type="EMBL" id="SHF59365.1"/>
    </source>
</evidence>
<dbReference type="OrthoDB" id="9807407at2"/>
<accession>A0A1M5CXF6</accession>
<reference evidence="3" key="1">
    <citation type="submission" date="2016-11" db="EMBL/GenBank/DDBJ databases">
        <authorList>
            <person name="Varghese N."/>
            <person name="Submissions S."/>
        </authorList>
    </citation>
    <scope>NUCLEOTIDE SEQUENCE [LARGE SCALE GENOMIC DNA]</scope>
    <source>
        <strain evidence="3">DSM 29326</strain>
    </source>
</reference>
<dbReference type="Proteomes" id="UP000183987">
    <property type="component" value="Unassembled WGS sequence"/>
</dbReference>
<dbReference type="Gene3D" id="3.10.180.10">
    <property type="entry name" value="2,3-Dihydroxybiphenyl 1,2-Dioxygenase, domain 1"/>
    <property type="match status" value="1"/>
</dbReference>
<evidence type="ECO:0000313" key="3">
    <source>
        <dbReference type="Proteomes" id="UP000183987"/>
    </source>
</evidence>
<gene>
    <name evidence="2" type="ORF">SAMN05444339_108140</name>
</gene>
<dbReference type="PANTHER" id="PTHR35006:SF2">
    <property type="entry name" value="GLYOXALASE FAMILY PROTEIN (AFU_ORTHOLOGUE AFUA_5G14830)"/>
    <property type="match status" value="1"/>
</dbReference>
<dbReference type="RefSeq" id="WP_072858182.1">
    <property type="nucleotide sequence ID" value="NZ_FQUE01000008.1"/>
</dbReference>
<dbReference type="InterPro" id="IPR004360">
    <property type="entry name" value="Glyas_Fos-R_dOase_dom"/>
</dbReference>
<dbReference type="GO" id="GO:0016829">
    <property type="term" value="F:lyase activity"/>
    <property type="evidence" value="ECO:0007669"/>
    <property type="project" value="UniProtKB-KW"/>
</dbReference>
<dbReference type="PROSITE" id="PS51819">
    <property type="entry name" value="VOC"/>
    <property type="match status" value="1"/>
</dbReference>